<dbReference type="InterPro" id="IPR027417">
    <property type="entry name" value="P-loop_NTPase"/>
</dbReference>
<dbReference type="GeneID" id="5326114"/>
<evidence type="ECO:0000256" key="2">
    <source>
        <dbReference type="ARBA" id="ARBA00022801"/>
    </source>
</evidence>
<dbReference type="PROSITE" id="PS51194">
    <property type="entry name" value="HELICASE_CTER"/>
    <property type="match status" value="1"/>
</dbReference>
<dbReference type="Gene3D" id="3.40.50.300">
    <property type="entry name" value="P-loop containing nucleotide triphosphate hydrolases"/>
    <property type="match status" value="2"/>
</dbReference>
<dbReference type="EMBL" id="CP000742">
    <property type="protein sequence ID" value="ABR54500.1"/>
    <property type="molecule type" value="Genomic_DNA"/>
</dbReference>
<dbReference type="PROSITE" id="PS51192">
    <property type="entry name" value="HELICASE_ATP_BIND_1"/>
    <property type="match status" value="1"/>
</dbReference>
<evidence type="ECO:0000313" key="8">
    <source>
        <dbReference type="Proteomes" id="UP000001107"/>
    </source>
</evidence>
<dbReference type="HOGENOM" id="CLU_010611_0_0_2"/>
<keyword evidence="2" id="KW-0378">Hydrolase</keyword>
<dbReference type="Pfam" id="PF19131">
    <property type="entry name" value="DUF5814"/>
    <property type="match status" value="1"/>
</dbReference>
<dbReference type="Pfam" id="PF00270">
    <property type="entry name" value="DEAD"/>
    <property type="match status" value="1"/>
</dbReference>
<dbReference type="InterPro" id="IPR043852">
    <property type="entry name" value="DUF5814"/>
</dbReference>
<dbReference type="InterPro" id="IPR011545">
    <property type="entry name" value="DEAD/DEAH_box_helicase_dom"/>
</dbReference>
<dbReference type="GO" id="GO:0016787">
    <property type="term" value="F:hydrolase activity"/>
    <property type="evidence" value="ECO:0007669"/>
    <property type="project" value="UniProtKB-KW"/>
</dbReference>
<dbReference type="SMART" id="SM00490">
    <property type="entry name" value="HELICc"/>
    <property type="match status" value="1"/>
</dbReference>
<dbReference type="eggNOG" id="arCOG00554">
    <property type="taxonomic scope" value="Archaea"/>
</dbReference>
<accession>A6UPS8</accession>
<keyword evidence="8" id="KW-1185">Reference proteome</keyword>
<dbReference type="GO" id="GO:0005524">
    <property type="term" value="F:ATP binding"/>
    <property type="evidence" value="ECO:0007669"/>
    <property type="project" value="UniProtKB-KW"/>
</dbReference>
<dbReference type="GO" id="GO:0003676">
    <property type="term" value="F:nucleic acid binding"/>
    <property type="evidence" value="ECO:0007669"/>
    <property type="project" value="InterPro"/>
</dbReference>
<dbReference type="InterPro" id="IPR001650">
    <property type="entry name" value="Helicase_C-like"/>
</dbReference>
<dbReference type="PANTHER" id="PTHR47961">
    <property type="entry name" value="DNA POLYMERASE THETA, PUTATIVE (AFU_ORTHOLOGUE AFUA_1G05260)-RELATED"/>
    <property type="match status" value="1"/>
</dbReference>
<dbReference type="SUPFAM" id="SSF52540">
    <property type="entry name" value="P-loop containing nucleoside triphosphate hydrolases"/>
    <property type="match status" value="1"/>
</dbReference>
<evidence type="ECO:0000256" key="4">
    <source>
        <dbReference type="ARBA" id="ARBA00022840"/>
    </source>
</evidence>
<evidence type="ECO:0000256" key="1">
    <source>
        <dbReference type="ARBA" id="ARBA00022741"/>
    </source>
</evidence>
<sequence length="810" mass="92148">MIIVRKLKKKKDEIQFADLTDEKIYYGIIRPANNKITLYKCREEKGGNINPIQPSKLMGFIKSNKVLLSSDEESLKLEDFLKQSGIKYGYIDLCPFCLIKGRFTEITDKYKIYNSEICLTCAVDEVKHEINISEEFIEKLLRRFKDANKVIELFKSSNPLKNPEITKYDVLTGSTDDDIKNYSIDELDIPDILKEVIKNRNIKELLPVQTLSVKGGLLKGDNLLITSATSSGKTLIGELAGIKNLSENKGKFLFLVPLVALANQKYIEFKEKYEKYGISVSLRVGTGRLSENKGIDINSGIDSDIIIGTYEGIDYLIRAGKLKDIGTVIIDEVHSLNMEERGARLDGLIGRLRFLFCAQMIYLSATVGNSEELSKKLGSKLVLYNGRPVPLERHLIFTRNDSGKLDLIKDIVKNEFSAKSKFGFRGQSLIFTFSRKRAEYISNFLSTKGIKSEYYHGGMEYSKRRSVEDNFLKQKTMCVVTTAALAAGVDFAASTVVLESLAMGGDWLNPSEFQQMCGRAGRKGMHEIGKVYSLVEIGKRYHAKMENSEDEISFKLLNSEPEDVSLEYNEDEEFEQVLANICSIKNYKNNVKISDISKIPSLGKNLNLNYVLENLACFDMLKIHKDVETTRYGYATSVSFLYPNDAEKIRKNLDKNLVDLIVSISSFENFYIPSNLKNKISKTTNTNIPTRFCDAFEVIKENFEKIKDKTLRDEILPWLIEFDQMIEEDIIYYLSKKILNLRIAKKTPLQTSKVLHDTLNLQTYGGDIYSYLETSINTLDAVERIGSIYNKKIAKEANNIKKKLENPYKN</sequence>
<gene>
    <name evidence="7" type="ordered locus">Mevan_0594</name>
</gene>
<evidence type="ECO:0000259" key="6">
    <source>
        <dbReference type="PROSITE" id="PS51194"/>
    </source>
</evidence>
<feature type="domain" description="Helicase ATP-binding" evidence="5">
    <location>
        <begin position="214"/>
        <end position="385"/>
    </location>
</feature>
<proteinExistence type="predicted"/>
<dbReference type="Pfam" id="PF00271">
    <property type="entry name" value="Helicase_C"/>
    <property type="match status" value="1"/>
</dbReference>
<keyword evidence="3 7" id="KW-0347">Helicase</keyword>
<dbReference type="GO" id="GO:0140097">
    <property type="term" value="F:catalytic activity, acting on DNA"/>
    <property type="evidence" value="ECO:0007669"/>
    <property type="project" value="UniProtKB-ARBA"/>
</dbReference>
<name>A6UPS8_METVS</name>
<evidence type="ECO:0000256" key="3">
    <source>
        <dbReference type="ARBA" id="ARBA00022806"/>
    </source>
</evidence>
<keyword evidence="1" id="KW-0547">Nucleotide-binding</keyword>
<dbReference type="STRING" id="406327.Mevan_0594"/>
<dbReference type="OrthoDB" id="39583at2157"/>
<reference evidence="7" key="1">
    <citation type="submission" date="2007-06" db="EMBL/GenBank/DDBJ databases">
        <title>Complete sequence of Methanococcus vannielii SB.</title>
        <authorList>
            <consortium name="US DOE Joint Genome Institute"/>
            <person name="Copeland A."/>
            <person name="Lucas S."/>
            <person name="Lapidus A."/>
            <person name="Barry K."/>
            <person name="Glavina del Rio T."/>
            <person name="Dalin E."/>
            <person name="Tice H."/>
            <person name="Pitluck S."/>
            <person name="Chain P."/>
            <person name="Malfatti S."/>
            <person name="Shin M."/>
            <person name="Vergez L."/>
            <person name="Schmutz J."/>
            <person name="Larimer F."/>
            <person name="Land M."/>
            <person name="Hauser L."/>
            <person name="Kyrpides N."/>
            <person name="Anderson I."/>
            <person name="Sieprawska-Lupa M."/>
            <person name="Whitman W.B."/>
            <person name="Richardson P."/>
        </authorList>
    </citation>
    <scope>NUCLEOTIDE SEQUENCE [LARGE SCALE GENOMIC DNA]</scope>
    <source>
        <strain evidence="7">SB</strain>
    </source>
</reference>
<dbReference type="PANTHER" id="PTHR47961:SF1">
    <property type="entry name" value="ATP-DEPENDENT HELICASE MJ1401-RELATED"/>
    <property type="match status" value="1"/>
</dbReference>
<dbReference type="RefSeq" id="WP_011972403.1">
    <property type="nucleotide sequence ID" value="NC_009634.1"/>
</dbReference>
<keyword evidence="4" id="KW-0067">ATP-binding</keyword>
<dbReference type="InterPro" id="IPR050474">
    <property type="entry name" value="Hel308_SKI2-like"/>
</dbReference>
<dbReference type="InterPro" id="IPR014001">
    <property type="entry name" value="Helicase_ATP-bd"/>
</dbReference>
<dbReference type="AlphaFoldDB" id="A6UPS8"/>
<dbReference type="SMART" id="SM00487">
    <property type="entry name" value="DEXDc"/>
    <property type="match status" value="1"/>
</dbReference>
<protein>
    <submittedName>
        <fullName evidence="7">DEAD/DEAH box helicase domain protein</fullName>
    </submittedName>
</protein>
<dbReference type="GO" id="GO:0004386">
    <property type="term" value="F:helicase activity"/>
    <property type="evidence" value="ECO:0007669"/>
    <property type="project" value="UniProtKB-KW"/>
</dbReference>
<dbReference type="CDD" id="cd18795">
    <property type="entry name" value="SF2_C_Ski2"/>
    <property type="match status" value="1"/>
</dbReference>
<dbReference type="KEGG" id="mvn:Mevan_0594"/>
<evidence type="ECO:0000313" key="7">
    <source>
        <dbReference type="EMBL" id="ABR54500.1"/>
    </source>
</evidence>
<organism evidence="7 8">
    <name type="scientific">Methanococcus vannielii (strain ATCC 35089 / DSM 1224 / JCM 13029 / OCM 148 / SB)</name>
    <dbReference type="NCBI Taxonomy" id="406327"/>
    <lineage>
        <taxon>Archaea</taxon>
        <taxon>Methanobacteriati</taxon>
        <taxon>Methanobacteriota</taxon>
        <taxon>Methanomada group</taxon>
        <taxon>Methanococci</taxon>
        <taxon>Methanococcales</taxon>
        <taxon>Methanococcaceae</taxon>
        <taxon>Methanococcus</taxon>
    </lineage>
</organism>
<evidence type="ECO:0000259" key="5">
    <source>
        <dbReference type="PROSITE" id="PS51192"/>
    </source>
</evidence>
<feature type="domain" description="Helicase C-terminal" evidence="6">
    <location>
        <begin position="404"/>
        <end position="565"/>
    </location>
</feature>
<dbReference type="Proteomes" id="UP000001107">
    <property type="component" value="Chromosome"/>
</dbReference>